<name>A0ACB9KNM1_BAUVA</name>
<organism evidence="1 2">
    <name type="scientific">Bauhinia variegata</name>
    <name type="common">Purple orchid tree</name>
    <name type="synonym">Phanera variegata</name>
    <dbReference type="NCBI Taxonomy" id="167791"/>
    <lineage>
        <taxon>Eukaryota</taxon>
        <taxon>Viridiplantae</taxon>
        <taxon>Streptophyta</taxon>
        <taxon>Embryophyta</taxon>
        <taxon>Tracheophyta</taxon>
        <taxon>Spermatophyta</taxon>
        <taxon>Magnoliopsida</taxon>
        <taxon>eudicotyledons</taxon>
        <taxon>Gunneridae</taxon>
        <taxon>Pentapetalae</taxon>
        <taxon>rosids</taxon>
        <taxon>fabids</taxon>
        <taxon>Fabales</taxon>
        <taxon>Fabaceae</taxon>
        <taxon>Cercidoideae</taxon>
        <taxon>Cercideae</taxon>
        <taxon>Bauhiniinae</taxon>
        <taxon>Bauhinia</taxon>
    </lineage>
</organism>
<comment type="caution">
    <text evidence="1">The sequence shown here is derived from an EMBL/GenBank/DDBJ whole genome shotgun (WGS) entry which is preliminary data.</text>
</comment>
<accession>A0ACB9KNM1</accession>
<reference evidence="1 2" key="1">
    <citation type="journal article" date="2022" name="DNA Res.">
        <title>Chromosomal-level genome assembly of the orchid tree Bauhinia variegata (Leguminosae; Cercidoideae) supports the allotetraploid origin hypothesis of Bauhinia.</title>
        <authorList>
            <person name="Zhong Y."/>
            <person name="Chen Y."/>
            <person name="Zheng D."/>
            <person name="Pang J."/>
            <person name="Liu Y."/>
            <person name="Luo S."/>
            <person name="Meng S."/>
            <person name="Qian L."/>
            <person name="Wei D."/>
            <person name="Dai S."/>
            <person name="Zhou R."/>
        </authorList>
    </citation>
    <scope>NUCLEOTIDE SEQUENCE [LARGE SCALE GENOMIC DNA]</scope>
    <source>
        <strain evidence="1">BV-YZ2020</strain>
    </source>
</reference>
<keyword evidence="2" id="KW-1185">Reference proteome</keyword>
<dbReference type="Proteomes" id="UP000828941">
    <property type="component" value="Chromosome 13"/>
</dbReference>
<dbReference type="EMBL" id="CM039438">
    <property type="protein sequence ID" value="KAI4298924.1"/>
    <property type="molecule type" value="Genomic_DNA"/>
</dbReference>
<gene>
    <name evidence="1" type="ORF">L6164_032432</name>
</gene>
<proteinExistence type="predicted"/>
<evidence type="ECO:0000313" key="1">
    <source>
        <dbReference type="EMBL" id="KAI4298924.1"/>
    </source>
</evidence>
<protein>
    <submittedName>
        <fullName evidence="1">Uncharacterized protein</fullName>
    </submittedName>
</protein>
<evidence type="ECO:0000313" key="2">
    <source>
        <dbReference type="Proteomes" id="UP000828941"/>
    </source>
</evidence>
<sequence length="358" mass="39047">MRDTMIRNCQCWFPRPGEWVKGKLVGSGSFGTVHLAMNKSTGGLFVVKQSHSGAGLEALENEFKILKSLKSSPYIVQCLGTEKGKGNISVLMEYMAGGSVADVAQKFGGSLEEEVVRLYTREILKGLKDLHQHGIVHCDLKCKNVLLGSSGDIKLADFGCAKELKDLKGSGGLVKSLKSIGGTPLWMAPEVLRKESLDCAADIWSLGCTVIEMATGRPPWGGDVSNPMAAILRIAQGNETPQFPTHFSNEGLDFLSKCLERDSAKRWTAEELLNHPFVSGNSRRNSQKKHACSPASVLEVQGFNAGYDSDEPESLEENDFSTRNPLTWCRVEGKATAMWPWEDSEFGSSGNWVTVRSG</sequence>